<dbReference type="VEuPathDB" id="VectorBase:ASTEI20_045653"/>
<dbReference type="EnsemblMetazoa" id="ASTEI10670-RA">
    <property type="protein sequence ID" value="ASTEI10670-PA"/>
    <property type="gene ID" value="ASTEI10670"/>
</dbReference>
<dbReference type="VEuPathDB" id="VectorBase:ASTEI10670"/>
<keyword evidence="3" id="KW-1185">Reference proteome</keyword>
<feature type="compositionally biased region" description="Low complexity" evidence="1">
    <location>
        <begin position="71"/>
        <end position="80"/>
    </location>
</feature>
<organism evidence="2 3">
    <name type="scientific">Anopheles stephensi</name>
    <name type="common">Indo-Pakistan malaria mosquito</name>
    <dbReference type="NCBI Taxonomy" id="30069"/>
    <lineage>
        <taxon>Eukaryota</taxon>
        <taxon>Metazoa</taxon>
        <taxon>Ecdysozoa</taxon>
        <taxon>Arthropoda</taxon>
        <taxon>Hexapoda</taxon>
        <taxon>Insecta</taxon>
        <taxon>Pterygota</taxon>
        <taxon>Neoptera</taxon>
        <taxon>Endopterygota</taxon>
        <taxon>Diptera</taxon>
        <taxon>Nematocera</taxon>
        <taxon>Culicoidea</taxon>
        <taxon>Culicidae</taxon>
        <taxon>Anophelinae</taxon>
        <taxon>Anopheles</taxon>
    </lineage>
</organism>
<dbReference type="Proteomes" id="UP000076408">
    <property type="component" value="Unassembled WGS sequence"/>
</dbReference>
<name>A0A182YQD4_ANOST</name>
<dbReference type="VEuPathDB" id="VectorBase:ASTE001827"/>
<evidence type="ECO:0000313" key="3">
    <source>
        <dbReference type="Proteomes" id="UP000076408"/>
    </source>
</evidence>
<feature type="region of interest" description="Disordered" evidence="1">
    <location>
        <begin position="1"/>
        <end position="31"/>
    </location>
</feature>
<feature type="region of interest" description="Disordered" evidence="1">
    <location>
        <begin position="1019"/>
        <end position="1052"/>
    </location>
</feature>
<dbReference type="AlphaFoldDB" id="A0A182YQD4"/>
<proteinExistence type="predicted"/>
<feature type="region of interest" description="Disordered" evidence="1">
    <location>
        <begin position="897"/>
        <end position="962"/>
    </location>
</feature>
<evidence type="ECO:0000313" key="2">
    <source>
        <dbReference type="EnsemblMetazoa" id="ASTEI10670-PA"/>
    </source>
</evidence>
<evidence type="ECO:0000256" key="1">
    <source>
        <dbReference type="SAM" id="MobiDB-lite"/>
    </source>
</evidence>
<feature type="compositionally biased region" description="Basic and acidic residues" evidence="1">
    <location>
        <begin position="910"/>
        <end position="920"/>
    </location>
</feature>
<feature type="region of interest" description="Disordered" evidence="1">
    <location>
        <begin position="71"/>
        <end position="99"/>
    </location>
</feature>
<accession>A0A182YQD4</accession>
<dbReference type="OMA" id="TEIYSCH"/>
<sequence>MQDSRTSRRGEKKRNKPPAQAPQQDGNPVHEQTHRIINDLPITPTMFDGTYPAYEDFTTTLVSESSVSELSFSSESPDSDSTVHHRTADPIVELPSTPLRDGAESRECVACETISPGTIGTALGSGTVLMQRSLENRLAKQLKQMHALMDDNDEEQQLVVLKQPSIRSMASHPAFNKELMRGFMEHSETMFSLVHDTNGNSNAANSVQFVIGIEEEAATDTEAPGCSHRPARRSIVVPTVTDGSQESEFVGCFSKDNDMVLYKRTMPEGLKTEHDDRQSIETLIAHHAECLVEADNVTKPRVHVRQGNDENLLALLTFSDQSSAILKTSSAMAEAVETEEELNQAILTTYRQLLAKPDEMISMQTQAASGRKQYGLETATPIHTHQLRADAMDNLSTATSSFGLSNESPVGMVVQGSSKNWIKCPATQHAAEIVLNLRLLLEEYILRNISVTGTVLKFVSHVLSDVLQCAQQDIGQEFRQLGLVDKIKRVLDELLMPQELEDPVRIVNRLRYTIEEIRSYPIGARTVMNDEDAWNCVLRMLEKLSCELDHEIEHPERFVEALQHGIRRVMDASVVRTDQQAPKVVSIDPSPVQQHPTFPSTSSILAIDRYEAPSVSFCRPYTCFVERVLLCVWSALVWIVNQMNSFWNFLNAPPPPLLSDPSATFKRYTEDDEQLHGHQIDREQFNEVKDVLRIALEKSSARAAENDDSNRSVNDRSLEMFAQLLNHAGNIELKHSDSHHNIRLQLHTSISGVLEKREADEYMTMAGNIRDHEANVAVFFEARIIALESLAEVESFMECVTRIERLSDEVDGCSDELSDETVIHAPSGTHRHDDGELVVSELIHDMVANGHYEQQLQALSSLDAEELLQEIKHCLQDLLAPVTTAVHKIFEQFARDEVESTSVTGPAEELDIRNGVKTEEPGTSSENEAEIQDESEEEATYPGTEAEGENETKFNSDDSNEDQLVEMRTSVVKAGATESQLSESLQELLALFHVTNDRLALIDTDITAIRNQVQQLVAGQQYQQGPPEGTNPIQTKERRSRRKSSVKHAQTPSAAPLAQCPLQRKPIALCGSGGAYCPTEIYSCHAVAPDVLVIHWRVLDESVLHCITGFEIYVDDRLRSMCYSNKRRTALIGNIDLQKHHHITLHVTSQPDTDGGTCQRAAQWAPAFFLYHT</sequence>
<reference evidence="3" key="1">
    <citation type="journal article" date="2014" name="Genome Biol.">
        <title>Genome analysis of a major urban malaria vector mosquito, Anopheles stephensi.</title>
        <authorList>
            <person name="Jiang X."/>
            <person name="Peery A."/>
            <person name="Hall A.B."/>
            <person name="Sharma A."/>
            <person name="Chen X.G."/>
            <person name="Waterhouse R.M."/>
            <person name="Komissarov A."/>
            <person name="Riehle M.M."/>
            <person name="Shouche Y."/>
            <person name="Sharakhova M.V."/>
            <person name="Lawson D."/>
            <person name="Pakpour N."/>
            <person name="Arensburger P."/>
            <person name="Davidson V.L."/>
            <person name="Eiglmeier K."/>
            <person name="Emrich S."/>
            <person name="George P."/>
            <person name="Kennedy R.C."/>
            <person name="Mane S.P."/>
            <person name="Maslen G."/>
            <person name="Oringanje C."/>
            <person name="Qi Y."/>
            <person name="Settlage R."/>
            <person name="Tojo M."/>
            <person name="Tubio J.M."/>
            <person name="Unger M.F."/>
            <person name="Wang B."/>
            <person name="Vernick K.D."/>
            <person name="Ribeiro J.M."/>
            <person name="James A.A."/>
            <person name="Michel K."/>
            <person name="Riehle M.A."/>
            <person name="Luckhart S."/>
            <person name="Sharakhov I.V."/>
            <person name="Tu Z."/>
        </authorList>
    </citation>
    <scope>NUCLEOTIDE SEQUENCE [LARGE SCALE GENOMIC DNA]</scope>
    <source>
        <strain evidence="3">Indian</strain>
    </source>
</reference>
<feature type="compositionally biased region" description="Acidic residues" evidence="1">
    <location>
        <begin position="927"/>
        <end position="939"/>
    </location>
</feature>
<reference evidence="2" key="2">
    <citation type="submission" date="2020-05" db="UniProtKB">
        <authorList>
            <consortium name="EnsemblMetazoa"/>
        </authorList>
    </citation>
    <scope>IDENTIFICATION</scope>
    <source>
        <strain evidence="2">Indian</strain>
    </source>
</reference>
<protein>
    <submittedName>
        <fullName evidence="2">Uncharacterized protein</fullName>
    </submittedName>
</protein>